<dbReference type="Proteomes" id="UP000270094">
    <property type="component" value="Unassembled WGS sequence"/>
</dbReference>
<dbReference type="OrthoDB" id="5861541at2759"/>
<sequence length="158" mass="18257">MLEARRGLQRGAALIESVKAIETLARRCFLKGSTIFSPLMDPHVTTFGNRLPAHTIRFSPYGADETWLNMDFKGPTLWESPPCHGVCLKWSDFDMLYEHTWNSCQALIKDTELMRTLNASKFELAYAETFDICAPGILEVIFYFFELTHDNKRNFRRV</sequence>
<accession>A0A3P7JPX8</accession>
<evidence type="ECO:0000313" key="2">
    <source>
        <dbReference type="Proteomes" id="UP000270094"/>
    </source>
</evidence>
<gene>
    <name evidence="1" type="ORF">SVUK_LOCUS17087</name>
</gene>
<dbReference type="AlphaFoldDB" id="A0A3P7JPX8"/>
<keyword evidence="2" id="KW-1185">Reference proteome</keyword>
<evidence type="ECO:0000313" key="1">
    <source>
        <dbReference type="EMBL" id="VDM82089.1"/>
    </source>
</evidence>
<organism evidence="1 2">
    <name type="scientific">Strongylus vulgaris</name>
    <name type="common">Blood worm</name>
    <dbReference type="NCBI Taxonomy" id="40348"/>
    <lineage>
        <taxon>Eukaryota</taxon>
        <taxon>Metazoa</taxon>
        <taxon>Ecdysozoa</taxon>
        <taxon>Nematoda</taxon>
        <taxon>Chromadorea</taxon>
        <taxon>Rhabditida</taxon>
        <taxon>Rhabditina</taxon>
        <taxon>Rhabditomorpha</taxon>
        <taxon>Strongyloidea</taxon>
        <taxon>Strongylidae</taxon>
        <taxon>Strongylus</taxon>
    </lineage>
</organism>
<proteinExistence type="predicted"/>
<name>A0A3P7JPX8_STRVU</name>
<protein>
    <submittedName>
        <fullName evidence="1">Uncharacterized protein</fullName>
    </submittedName>
</protein>
<reference evidence="1 2" key="1">
    <citation type="submission" date="2018-11" db="EMBL/GenBank/DDBJ databases">
        <authorList>
            <consortium name="Pathogen Informatics"/>
        </authorList>
    </citation>
    <scope>NUCLEOTIDE SEQUENCE [LARGE SCALE GENOMIC DNA]</scope>
</reference>
<dbReference type="EMBL" id="UYYB01115993">
    <property type="protein sequence ID" value="VDM82089.1"/>
    <property type="molecule type" value="Genomic_DNA"/>
</dbReference>